<name>A0ABU4DNN6_9DEIO</name>
<dbReference type="PRINTS" id="PR00599">
    <property type="entry name" value="MAPEPTIDASE"/>
</dbReference>
<keyword evidence="1" id="KW-0479">Metal-binding</keyword>
<evidence type="ECO:0000256" key="1">
    <source>
        <dbReference type="ARBA" id="ARBA00022723"/>
    </source>
</evidence>
<reference evidence="5 6" key="1">
    <citation type="submission" date="2022-11" db="EMBL/GenBank/DDBJ databases">
        <title>Deinococcus ZS9-10, Low Temperature and Draught-tolerating, UV-resistant Bacteria from Continental Antarctica.</title>
        <authorList>
            <person name="Cheng L."/>
        </authorList>
    </citation>
    <scope>NUCLEOTIDE SEQUENCE [LARGE SCALE GENOMIC DNA]</scope>
    <source>
        <strain evidence="5 6">ZS9-10</strain>
    </source>
</reference>
<comment type="caution">
    <text evidence="5">The sequence shown here is derived from an EMBL/GenBank/DDBJ whole genome shotgun (WGS) entry which is preliminary data.</text>
</comment>
<proteinExistence type="predicted"/>
<dbReference type="CDD" id="cd01092">
    <property type="entry name" value="APP-like"/>
    <property type="match status" value="1"/>
</dbReference>
<dbReference type="SUPFAM" id="SSF55920">
    <property type="entry name" value="Creatinase/aminopeptidase"/>
    <property type="match status" value="1"/>
</dbReference>
<evidence type="ECO:0000313" key="5">
    <source>
        <dbReference type="EMBL" id="MDV6374042.1"/>
    </source>
</evidence>
<sequence length="353" mass="37845">MDNSTGRLEQLRRAMQGAGVDALWVSYPANVRALTGFTSPDDGKVLVTPDTATLYTDSRYTVQAREESGLPQHIARPPETFKHAAEHLKGKRVGFEADHLTVAGLEDLKEYWPDAELVALRGMIQGLRQIKTEDEIAAIRAAQDLADQVFGEVRPLMVAGARERDIALEIEMRLRKAGAGNAFDIIVASGPRGAMPHGHASARVIEDGDLITVDMGAYLNGYNSDMTRTVAVGTPSDEMRRVYNAVLEAEEAAIAAVKPGVRAADLDKIARDILTGHGLGEAFAHSLGHGVGLEVHEGPGLRGTSEDVLAAGMVITIEPGAYLPDVGGVRIEDLLLVTEDGYEVLSHSPKETV</sequence>
<evidence type="ECO:0000259" key="4">
    <source>
        <dbReference type="Pfam" id="PF01321"/>
    </source>
</evidence>
<dbReference type="Gene3D" id="3.90.230.10">
    <property type="entry name" value="Creatinase/methionine aminopeptidase superfamily"/>
    <property type="match status" value="1"/>
</dbReference>
<feature type="domain" description="Creatinase N-terminal" evidence="4">
    <location>
        <begin position="7"/>
        <end position="130"/>
    </location>
</feature>
<gene>
    <name evidence="5" type="ORF">ORD21_05440</name>
</gene>
<evidence type="ECO:0000313" key="6">
    <source>
        <dbReference type="Proteomes" id="UP001276150"/>
    </source>
</evidence>
<organism evidence="5 6">
    <name type="scientific">Deinococcus arenicola</name>
    <dbReference type="NCBI Taxonomy" id="2994950"/>
    <lineage>
        <taxon>Bacteria</taxon>
        <taxon>Thermotogati</taxon>
        <taxon>Deinococcota</taxon>
        <taxon>Deinococci</taxon>
        <taxon>Deinococcales</taxon>
        <taxon>Deinococcaceae</taxon>
        <taxon>Deinococcus</taxon>
    </lineage>
</organism>
<dbReference type="RefSeq" id="WP_317639357.1">
    <property type="nucleotide sequence ID" value="NZ_JAPMIV010000006.1"/>
</dbReference>
<dbReference type="PROSITE" id="PS00491">
    <property type="entry name" value="PROLINE_PEPTIDASE"/>
    <property type="match status" value="1"/>
</dbReference>
<accession>A0ABU4DNN6</accession>
<dbReference type="PANTHER" id="PTHR46112:SF3">
    <property type="entry name" value="AMINOPEPTIDASE YPDF"/>
    <property type="match status" value="1"/>
</dbReference>
<dbReference type="InterPro" id="IPR001714">
    <property type="entry name" value="Pept_M24_MAP"/>
</dbReference>
<evidence type="ECO:0000256" key="2">
    <source>
        <dbReference type="ARBA" id="ARBA00022801"/>
    </source>
</evidence>
<protein>
    <submittedName>
        <fullName evidence="5">Xaa-Pro peptidase family protein</fullName>
    </submittedName>
</protein>
<dbReference type="Proteomes" id="UP001276150">
    <property type="component" value="Unassembled WGS sequence"/>
</dbReference>
<evidence type="ECO:0000259" key="3">
    <source>
        <dbReference type="Pfam" id="PF00557"/>
    </source>
</evidence>
<dbReference type="SUPFAM" id="SSF53092">
    <property type="entry name" value="Creatinase/prolidase N-terminal domain"/>
    <property type="match status" value="1"/>
</dbReference>
<dbReference type="Pfam" id="PF00557">
    <property type="entry name" value="Peptidase_M24"/>
    <property type="match status" value="1"/>
</dbReference>
<feature type="domain" description="Peptidase M24" evidence="3">
    <location>
        <begin position="138"/>
        <end position="339"/>
    </location>
</feature>
<keyword evidence="2" id="KW-0378">Hydrolase</keyword>
<dbReference type="InterPro" id="IPR000994">
    <property type="entry name" value="Pept_M24"/>
</dbReference>
<dbReference type="Pfam" id="PF01321">
    <property type="entry name" value="Creatinase_N"/>
    <property type="match status" value="1"/>
</dbReference>
<dbReference type="InterPro" id="IPR029149">
    <property type="entry name" value="Creatin/AminoP/Spt16_N"/>
</dbReference>
<dbReference type="Gene3D" id="3.40.350.10">
    <property type="entry name" value="Creatinase/prolidase N-terminal domain"/>
    <property type="match status" value="1"/>
</dbReference>
<dbReference type="EMBL" id="JAPMIV010000006">
    <property type="protein sequence ID" value="MDV6374042.1"/>
    <property type="molecule type" value="Genomic_DNA"/>
</dbReference>
<dbReference type="PANTHER" id="PTHR46112">
    <property type="entry name" value="AMINOPEPTIDASE"/>
    <property type="match status" value="1"/>
</dbReference>
<dbReference type="InterPro" id="IPR050659">
    <property type="entry name" value="Peptidase_M24B"/>
</dbReference>
<dbReference type="InterPro" id="IPR001131">
    <property type="entry name" value="Peptidase_M24B_aminopep-P_CS"/>
</dbReference>
<keyword evidence="6" id="KW-1185">Reference proteome</keyword>
<dbReference type="InterPro" id="IPR036005">
    <property type="entry name" value="Creatinase/aminopeptidase-like"/>
</dbReference>
<dbReference type="InterPro" id="IPR000587">
    <property type="entry name" value="Creatinase_N"/>
</dbReference>